<feature type="region of interest" description="Disordered" evidence="1">
    <location>
        <begin position="235"/>
        <end position="279"/>
    </location>
</feature>
<dbReference type="EMBL" id="RJUG01000004">
    <property type="protein sequence ID" value="ROI07964.1"/>
    <property type="molecule type" value="Genomic_DNA"/>
</dbReference>
<sequence length="279" mass="32404">MKKFALFFLAFMSQFFFAQATRFAYQVSMKTDSTNRNDVKTENAYLDITPEKSIFYAENRLKRDSIFGRARQTGTFNFDRSQMQGLRTNLDFLIEKEYKTGKKLYSARILRDQYSYEENRPMDWKILPETAKIGEYKTQKAETNFGGRTWFAWFTTEVPFQDGPYKFSGLPGLIVKIEDSKGDYSFDLKETKKIAALPDFNQPGNLVKIKRIDFEKQQALFRKDPTSFMQAAMGARGGSGISAPQMRGSMRSPDPNQRRQMESRMAEELKKNNNPIELK</sequence>
<evidence type="ECO:0000313" key="3">
    <source>
        <dbReference type="EMBL" id="ROI07964.1"/>
    </source>
</evidence>
<feature type="compositionally biased region" description="Basic and acidic residues" evidence="1">
    <location>
        <begin position="256"/>
        <end position="271"/>
    </location>
</feature>
<reference evidence="4" key="1">
    <citation type="submission" date="2018-11" db="EMBL/GenBank/DDBJ databases">
        <title>Proposal to divide the Flavobacteriaceae and reorganize its genera based on Amino Acid Identity values calculated from whole genome sequences.</title>
        <authorList>
            <person name="Nicholson A.C."/>
            <person name="Gulvik C.A."/>
            <person name="Whitney A.M."/>
            <person name="Humrighouse B.W."/>
            <person name="Bell M."/>
            <person name="Holmes B."/>
            <person name="Steigerwalt A."/>
            <person name="Villarma A."/>
            <person name="Sheth M."/>
            <person name="Batra D."/>
            <person name="Pryor J."/>
            <person name="Bernardet J.-F."/>
            <person name="Hugo C."/>
            <person name="Kampfer P."/>
            <person name="Newman J."/>
            <person name="Mcquiston J.R."/>
        </authorList>
    </citation>
    <scope>NUCLEOTIDE SEQUENCE [LARGE SCALE GENOMIC DNA]</scope>
    <source>
        <strain evidence="4">H3056</strain>
    </source>
</reference>
<feature type="chain" id="PRO_5018071513" evidence="2">
    <location>
        <begin position="21"/>
        <end position="279"/>
    </location>
</feature>
<accession>A0A3N0WS97</accession>
<dbReference type="NCBIfam" id="TIGR01200">
    <property type="entry name" value="GLPGLI"/>
    <property type="match status" value="1"/>
</dbReference>
<reference evidence="4" key="2">
    <citation type="submission" date="2018-11" db="EMBL/GenBank/DDBJ databases">
        <title>Proposal to divide the Flavobacteriaceae and reorganize its genera based on Amino Acid Identity values calculated from whole genome sequences.</title>
        <authorList>
            <person name="Nicholson A.C."/>
            <person name="Gulvik C.A."/>
            <person name="Whitney A.M."/>
            <person name="Humrighouse B.W."/>
            <person name="Bell M."/>
            <person name="Holmens B."/>
            <person name="Steigerwalt A."/>
            <person name="Villarma A."/>
            <person name="Sheth M."/>
            <person name="Batra D."/>
            <person name="Pryor J."/>
            <person name="Bernardet J.-F."/>
            <person name="Hugo C."/>
            <person name="Kampfer P."/>
            <person name="Newman J."/>
            <person name="Mcquiston J.R."/>
        </authorList>
    </citation>
    <scope>NUCLEOTIDE SEQUENCE [LARGE SCALE GENOMIC DNA]</scope>
    <source>
        <strain evidence="4">H3056</strain>
    </source>
</reference>
<dbReference type="Proteomes" id="UP000270224">
    <property type="component" value="Unassembled WGS sequence"/>
</dbReference>
<name>A0A3N0WS97_9FLAO</name>
<organism evidence="3 4">
    <name type="scientific">Kaistella daneshvariae</name>
    <dbReference type="NCBI Taxonomy" id="2487074"/>
    <lineage>
        <taxon>Bacteria</taxon>
        <taxon>Pseudomonadati</taxon>
        <taxon>Bacteroidota</taxon>
        <taxon>Flavobacteriia</taxon>
        <taxon>Flavobacteriales</taxon>
        <taxon>Weeksellaceae</taxon>
        <taxon>Chryseobacterium group</taxon>
        <taxon>Kaistella</taxon>
    </lineage>
</organism>
<dbReference type="Pfam" id="PF09697">
    <property type="entry name" value="Porph_ging"/>
    <property type="match status" value="1"/>
</dbReference>
<proteinExistence type="predicted"/>
<evidence type="ECO:0000256" key="1">
    <source>
        <dbReference type="SAM" id="MobiDB-lite"/>
    </source>
</evidence>
<dbReference type="OrthoDB" id="1440774at2"/>
<feature type="signal peptide" evidence="2">
    <location>
        <begin position="1"/>
        <end position="20"/>
    </location>
</feature>
<protein>
    <submittedName>
        <fullName evidence="3">GLPGLI family protein</fullName>
    </submittedName>
</protein>
<evidence type="ECO:0000256" key="2">
    <source>
        <dbReference type="SAM" id="SignalP"/>
    </source>
</evidence>
<dbReference type="InterPro" id="IPR005901">
    <property type="entry name" value="GLPGLI"/>
</dbReference>
<comment type="caution">
    <text evidence="3">The sequence shown here is derived from an EMBL/GenBank/DDBJ whole genome shotgun (WGS) entry which is preliminary data.</text>
</comment>
<dbReference type="AlphaFoldDB" id="A0A3N0WS97"/>
<dbReference type="RefSeq" id="WP_123266277.1">
    <property type="nucleotide sequence ID" value="NZ_RJUG01000004.1"/>
</dbReference>
<gene>
    <name evidence="3" type="ORF">EGI11_09885</name>
</gene>
<keyword evidence="2" id="KW-0732">Signal</keyword>
<evidence type="ECO:0000313" key="4">
    <source>
        <dbReference type="Proteomes" id="UP000270224"/>
    </source>
</evidence>